<gene>
    <name evidence="1" type="ORF">LF1_21660</name>
</gene>
<accession>A0A5B1CHD7</accession>
<reference evidence="1 2" key="1">
    <citation type="submission" date="2019-08" db="EMBL/GenBank/DDBJ databases">
        <title>Deep-cultivation of Planctomycetes and their phenomic and genomic characterization uncovers novel biology.</title>
        <authorList>
            <person name="Wiegand S."/>
            <person name="Jogler M."/>
            <person name="Boedeker C."/>
            <person name="Pinto D."/>
            <person name="Vollmers J."/>
            <person name="Rivas-Marin E."/>
            <person name="Kohn T."/>
            <person name="Peeters S.H."/>
            <person name="Heuer A."/>
            <person name="Rast P."/>
            <person name="Oberbeckmann S."/>
            <person name="Bunk B."/>
            <person name="Jeske O."/>
            <person name="Meyerdierks A."/>
            <person name="Storesund J.E."/>
            <person name="Kallscheuer N."/>
            <person name="Luecker S."/>
            <person name="Lage O.M."/>
            <person name="Pohl T."/>
            <person name="Merkel B.J."/>
            <person name="Hornburger P."/>
            <person name="Mueller R.-W."/>
            <person name="Bruemmer F."/>
            <person name="Labrenz M."/>
            <person name="Spormann A.M."/>
            <person name="Op Den Camp H."/>
            <person name="Overmann J."/>
            <person name="Amann R."/>
            <person name="Jetten M.S.M."/>
            <person name="Mascher T."/>
            <person name="Medema M.H."/>
            <person name="Devos D.P."/>
            <person name="Kaster A.-K."/>
            <person name="Ovreas L."/>
            <person name="Rohde M."/>
            <person name="Galperin M.Y."/>
            <person name="Jogler C."/>
        </authorList>
    </citation>
    <scope>NUCLEOTIDE SEQUENCE [LARGE SCALE GENOMIC DNA]</scope>
    <source>
        <strain evidence="1 2">LF1</strain>
    </source>
</reference>
<protein>
    <recommendedName>
        <fullName evidence="3">Tetratricopeptide repeat protein</fullName>
    </recommendedName>
</protein>
<dbReference type="Gene3D" id="1.25.40.10">
    <property type="entry name" value="Tetratricopeptide repeat domain"/>
    <property type="match status" value="1"/>
</dbReference>
<dbReference type="InterPro" id="IPR011990">
    <property type="entry name" value="TPR-like_helical_dom_sf"/>
</dbReference>
<proteinExistence type="predicted"/>
<organism evidence="1 2">
    <name type="scientific">Rubripirellula obstinata</name>
    <dbReference type="NCBI Taxonomy" id="406547"/>
    <lineage>
        <taxon>Bacteria</taxon>
        <taxon>Pseudomonadati</taxon>
        <taxon>Planctomycetota</taxon>
        <taxon>Planctomycetia</taxon>
        <taxon>Pirellulales</taxon>
        <taxon>Pirellulaceae</taxon>
        <taxon>Rubripirellula</taxon>
    </lineage>
</organism>
<dbReference type="SUPFAM" id="SSF48452">
    <property type="entry name" value="TPR-like"/>
    <property type="match status" value="1"/>
</dbReference>
<evidence type="ECO:0000313" key="1">
    <source>
        <dbReference type="EMBL" id="KAA1259631.1"/>
    </source>
</evidence>
<keyword evidence="2" id="KW-1185">Reference proteome</keyword>
<dbReference type="AlphaFoldDB" id="A0A5B1CHD7"/>
<dbReference type="Proteomes" id="UP000322699">
    <property type="component" value="Unassembled WGS sequence"/>
</dbReference>
<name>A0A5B1CHD7_9BACT</name>
<comment type="caution">
    <text evidence="1">The sequence shown here is derived from an EMBL/GenBank/DDBJ whole genome shotgun (WGS) entry which is preliminary data.</text>
</comment>
<sequence>MKLSSLIIAGTFACGVSLNSAGVQGQSISEFGSKPTRLPAVGQRVGGSVAERTDQQDLGGRQAKSWLQSTTPMASSDKACQKLEQAKIEYHSKAWLSAEQSAWEAISLFSQAIDLRSGNDGRDRIDAGDRFRVAKDAILEARDFGSSYATTDSGSLLRLAKSHRTNLIATDDVDGLTAAVAADRYLDLARRNLAPIAARDSRCAEAIDFLAAIYLGRNESKQLPGETALCLRRAALQGQPDNADLAARLGMQLADVGLVDEAKWALEHSLQIYFQPVIANRLASLMQRSGQVAAADQWRNQVAVRSRFREGVPGDAADAVLANSRQSSTVKETPQVDVPIITQLSPSEFASVSRPVMQEVSASNALTPNSMTPSAATAATPKAVVPVSFASTRLDELNHSLHAKPARTAVMEEPETKAKNPVTRWFQSIKSPWKSDSK</sequence>
<evidence type="ECO:0000313" key="2">
    <source>
        <dbReference type="Proteomes" id="UP000322699"/>
    </source>
</evidence>
<dbReference type="RefSeq" id="WP_068267397.1">
    <property type="nucleotide sequence ID" value="NZ_LWSK01000200.1"/>
</dbReference>
<evidence type="ECO:0008006" key="3">
    <source>
        <dbReference type="Google" id="ProtNLM"/>
    </source>
</evidence>
<dbReference type="EMBL" id="VRLW01000001">
    <property type="protein sequence ID" value="KAA1259631.1"/>
    <property type="molecule type" value="Genomic_DNA"/>
</dbReference>
<dbReference type="OrthoDB" id="233499at2"/>